<dbReference type="GeneID" id="48308466"/>
<reference evidence="2" key="1">
    <citation type="submission" date="2016-08" db="EMBL/GenBank/DDBJ databases">
        <title>Complete Genome Seqeunce of Paenibacillus sp. nov. IHBB 9852 from high altitute lake of Indian trans-Himalayas.</title>
        <authorList>
            <person name="Kiran S."/>
            <person name="Swarnkar M.K."/>
            <person name="Rana A."/>
            <person name="Tewari R."/>
            <person name="Gulati A."/>
        </authorList>
    </citation>
    <scope>NUCLEOTIDE SEQUENCE [LARGE SCALE GENOMIC DNA]</scope>
    <source>
        <strain evidence="2">IHBB 9852</strain>
    </source>
</reference>
<gene>
    <name evidence="2" type="ORF">BBD41_09450</name>
</gene>
<protein>
    <recommendedName>
        <fullName evidence="3">Lipoprotein</fullName>
    </recommendedName>
</protein>
<keyword evidence="1" id="KW-0732">Signal</keyword>
<dbReference type="KEGG" id="pib:BBD41_09450"/>
<feature type="chain" id="PRO_5008535422" description="Lipoprotein" evidence="1">
    <location>
        <begin position="25"/>
        <end position="119"/>
    </location>
</feature>
<proteinExistence type="predicted"/>
<dbReference type="EMBL" id="CP016809">
    <property type="protein sequence ID" value="ANY72793.1"/>
    <property type="molecule type" value="Genomic_DNA"/>
</dbReference>
<evidence type="ECO:0000313" key="2">
    <source>
        <dbReference type="EMBL" id="ANY72793.1"/>
    </source>
</evidence>
<accession>A0A1B2DYL5</accession>
<feature type="signal peptide" evidence="1">
    <location>
        <begin position="1"/>
        <end position="24"/>
    </location>
</feature>
<evidence type="ECO:0000256" key="1">
    <source>
        <dbReference type="SAM" id="SignalP"/>
    </source>
</evidence>
<dbReference type="AlphaFoldDB" id="A0A1B2DYL5"/>
<name>A0A1B2DYL5_9BACL</name>
<dbReference type="RefSeq" id="WP_099477416.1">
    <property type="nucleotide sequence ID" value="NZ_CP016809.1"/>
</dbReference>
<evidence type="ECO:0008006" key="3">
    <source>
        <dbReference type="Google" id="ProtNLM"/>
    </source>
</evidence>
<sequence>MKKLKSIKFSITFFLILIMCSACLSTKEEGASGAILLDELTSLSEKGVSLNWDDFNKYSFEDIGSGVYIRKYQIEGGHELFITGKSLKSLPEKIYIINKNGKEVSLTQDGLREFFANDL</sequence>
<organism evidence="2">
    <name type="scientific">Paenibacillus ihbetae</name>
    <dbReference type="NCBI Taxonomy" id="1870820"/>
    <lineage>
        <taxon>Bacteria</taxon>
        <taxon>Bacillati</taxon>
        <taxon>Bacillota</taxon>
        <taxon>Bacilli</taxon>
        <taxon>Bacillales</taxon>
        <taxon>Paenibacillaceae</taxon>
        <taxon>Paenibacillus</taxon>
    </lineage>
</organism>